<evidence type="ECO:0000256" key="1">
    <source>
        <dbReference type="ARBA" id="ARBA00007227"/>
    </source>
</evidence>
<dbReference type="InterPro" id="IPR052345">
    <property type="entry name" value="Rad_response_metalloprotease"/>
</dbReference>
<evidence type="ECO:0000259" key="2">
    <source>
        <dbReference type="PROSITE" id="PS50943"/>
    </source>
</evidence>
<reference evidence="3 4" key="1">
    <citation type="submission" date="2017-08" db="EMBL/GenBank/DDBJ databases">
        <authorList>
            <person name="de Groot N.N."/>
        </authorList>
    </citation>
    <scope>NUCLEOTIDE SEQUENCE [LARGE SCALE GENOMIC DNA]</scope>
    <source>
        <strain evidence="3 4">JC85</strain>
    </source>
</reference>
<dbReference type="Proteomes" id="UP000219167">
    <property type="component" value="Unassembled WGS sequence"/>
</dbReference>
<sequence length="399" mass="44660">MRVGTPGFVPERLIEARAARRILSKKALATLISVNPSTVTRWEDGTSAPDADALAELAAHLHVRREFFLRPVANSDRPLFYRTLASTLVKDLNYQESQMHWLQEISSIVEHYVDFPEVDIPDVLQGASYKQLRDEDIEQIASDLRTHWSVGDGPCIDMMPLLERVGCIVGSIEMGTSKLDGLCSWAQGGNRPHILLSTDKMSFPRRQMDAAHELGHAILHRHVTEEELKKDLKEIERQAFRFASAFLMPATTYSYEVKSASLASLLSLKERWRVSVKAQIRRLSDLDIIPADHATSLYKLYSAKGWSREEPLDKNWPISEPTVLANAMQLIVDSAVRSKSDLLSVEFTMKAGDIENLTALPPGWFSRNAEVIGLKLREAVTDRTSGGASTILPFPSRKG</sequence>
<dbReference type="InterPro" id="IPR010359">
    <property type="entry name" value="IrrE_HExxH"/>
</dbReference>
<dbReference type="Gene3D" id="1.10.10.2910">
    <property type="match status" value="1"/>
</dbReference>
<dbReference type="SUPFAM" id="SSF47413">
    <property type="entry name" value="lambda repressor-like DNA-binding domains"/>
    <property type="match status" value="1"/>
</dbReference>
<comment type="similarity">
    <text evidence="1">Belongs to the short-chain fatty acyl-CoA assimilation regulator (ScfR) family.</text>
</comment>
<dbReference type="PROSITE" id="PS50943">
    <property type="entry name" value="HTH_CROC1"/>
    <property type="match status" value="1"/>
</dbReference>
<keyword evidence="4" id="KW-1185">Reference proteome</keyword>
<name>A0A285V2C4_9HYPH</name>
<feature type="domain" description="HTH cro/C1-type" evidence="2">
    <location>
        <begin position="13"/>
        <end position="68"/>
    </location>
</feature>
<dbReference type="GO" id="GO:0003677">
    <property type="term" value="F:DNA binding"/>
    <property type="evidence" value="ECO:0007669"/>
    <property type="project" value="InterPro"/>
</dbReference>
<dbReference type="EMBL" id="OBQD01000043">
    <property type="protein sequence ID" value="SOC48209.1"/>
    <property type="molecule type" value="Genomic_DNA"/>
</dbReference>
<protein>
    <submittedName>
        <fullName evidence="3">Zn-dependent peptidase ImmA (M78 family)</fullName>
    </submittedName>
</protein>
<dbReference type="SMART" id="SM00530">
    <property type="entry name" value="HTH_XRE"/>
    <property type="match status" value="1"/>
</dbReference>
<evidence type="ECO:0000313" key="3">
    <source>
        <dbReference type="EMBL" id="SOC48209.1"/>
    </source>
</evidence>
<dbReference type="AlphaFoldDB" id="A0A285V2C4"/>
<organism evidence="3 4">
    <name type="scientific">Rhizobium subbaraonis</name>
    <dbReference type="NCBI Taxonomy" id="908946"/>
    <lineage>
        <taxon>Bacteria</taxon>
        <taxon>Pseudomonadati</taxon>
        <taxon>Pseudomonadota</taxon>
        <taxon>Alphaproteobacteria</taxon>
        <taxon>Hyphomicrobiales</taxon>
        <taxon>Rhizobiaceae</taxon>
        <taxon>Rhizobium/Agrobacterium group</taxon>
        <taxon>Rhizobium</taxon>
    </lineage>
</organism>
<dbReference type="PANTHER" id="PTHR43236:SF1">
    <property type="entry name" value="BLL7220 PROTEIN"/>
    <property type="match status" value="1"/>
</dbReference>
<dbReference type="Pfam" id="PF01381">
    <property type="entry name" value="HTH_3"/>
    <property type="match status" value="1"/>
</dbReference>
<evidence type="ECO:0000313" key="4">
    <source>
        <dbReference type="Proteomes" id="UP000219167"/>
    </source>
</evidence>
<dbReference type="InterPro" id="IPR001387">
    <property type="entry name" value="Cro/C1-type_HTH"/>
</dbReference>
<dbReference type="Pfam" id="PF06114">
    <property type="entry name" value="Peptidase_M78"/>
    <property type="match status" value="1"/>
</dbReference>
<accession>A0A285V2C4</accession>
<dbReference type="InterPro" id="IPR010982">
    <property type="entry name" value="Lambda_DNA-bd_dom_sf"/>
</dbReference>
<dbReference type="PANTHER" id="PTHR43236">
    <property type="entry name" value="ANTITOXIN HIGA1"/>
    <property type="match status" value="1"/>
</dbReference>
<dbReference type="CDD" id="cd00093">
    <property type="entry name" value="HTH_XRE"/>
    <property type="match status" value="1"/>
</dbReference>
<gene>
    <name evidence="3" type="ORF">SAMN05892877_1434</name>
</gene>
<dbReference type="RefSeq" id="WP_097143350.1">
    <property type="nucleotide sequence ID" value="NZ_OBQD01000043.1"/>
</dbReference>
<proteinExistence type="inferred from homology"/>
<dbReference type="Gene3D" id="1.10.260.40">
    <property type="entry name" value="lambda repressor-like DNA-binding domains"/>
    <property type="match status" value="1"/>
</dbReference>
<dbReference type="OrthoDB" id="9794834at2"/>